<keyword evidence="1" id="KW-0732">Signal</keyword>
<keyword evidence="3" id="KW-1185">Reference proteome</keyword>
<organism evidence="2 3">
    <name type="scientific">Sphingomonas kyeonggiensis</name>
    <dbReference type="NCBI Taxonomy" id="1268553"/>
    <lineage>
        <taxon>Bacteria</taxon>
        <taxon>Pseudomonadati</taxon>
        <taxon>Pseudomonadota</taxon>
        <taxon>Alphaproteobacteria</taxon>
        <taxon>Sphingomonadales</taxon>
        <taxon>Sphingomonadaceae</taxon>
        <taxon>Sphingomonas</taxon>
    </lineage>
</organism>
<evidence type="ECO:0000256" key="1">
    <source>
        <dbReference type="SAM" id="SignalP"/>
    </source>
</evidence>
<dbReference type="EMBL" id="JACIEH010000003">
    <property type="protein sequence ID" value="MBB4099595.1"/>
    <property type="molecule type" value="Genomic_DNA"/>
</dbReference>
<feature type="chain" id="PRO_5031364622" evidence="1">
    <location>
        <begin position="23"/>
        <end position="339"/>
    </location>
</feature>
<name>A0A7W6JU91_9SPHN</name>
<dbReference type="InterPro" id="IPR022269">
    <property type="entry name" value="SO_2930-like_C"/>
</dbReference>
<dbReference type="RefSeq" id="WP_183998979.1">
    <property type="nucleotide sequence ID" value="NZ_JACIEH010000003.1"/>
</dbReference>
<proteinExistence type="predicted"/>
<feature type="signal peptide" evidence="1">
    <location>
        <begin position="1"/>
        <end position="22"/>
    </location>
</feature>
<evidence type="ECO:0000313" key="2">
    <source>
        <dbReference type="EMBL" id="MBB4099595.1"/>
    </source>
</evidence>
<dbReference type="NCBIfam" id="TIGR03806">
    <property type="entry name" value="chp_HNE_0200"/>
    <property type="match status" value="1"/>
</dbReference>
<comment type="caution">
    <text evidence="2">The sequence shown here is derived from an EMBL/GenBank/DDBJ whole genome shotgun (WGS) entry which is preliminary data.</text>
</comment>
<reference evidence="2 3" key="1">
    <citation type="submission" date="2020-08" db="EMBL/GenBank/DDBJ databases">
        <title>Genomic Encyclopedia of Type Strains, Phase IV (KMG-IV): sequencing the most valuable type-strain genomes for metagenomic binning, comparative biology and taxonomic classification.</title>
        <authorList>
            <person name="Goeker M."/>
        </authorList>
    </citation>
    <scope>NUCLEOTIDE SEQUENCE [LARGE SCALE GENOMIC DNA]</scope>
    <source>
        <strain evidence="2 3">DSM 101806</strain>
    </source>
</reference>
<accession>A0A7W6JU91</accession>
<sequence length="339" mass="37064">MKALLGAAALFAAALLGRPAGVNDAAITAEGWPAHLSDYGFFTDLKTRAPAQRLMRYDLETPLFSDYAEKERYLYLPEGTRAKYDPDKPLDLPVGAALIKTFGYRIGGAFKPLETRVLLHRTSGWVPIPYVWNAEGTDADVRRAGTRIPVRFTDPSGTQHSISYAVPNQNQCKDCHGLAGQVTPIGIKARYLNHGGQLEKLLAAGMLDRLPADAPKVARWDDTAAPIDQRARAWLEINCAHCHNPQGAASNSGLFLDLARTDPEQRGLFKRPTAAGRGAGTRDFDIVPGDPEASILLYRMESTDPGIAMPELGRATVHKEGVALVREWIESMPKTPDKR</sequence>
<evidence type="ECO:0000313" key="3">
    <source>
        <dbReference type="Proteomes" id="UP000557392"/>
    </source>
</evidence>
<protein>
    <submittedName>
        <fullName evidence="2">Putative repeat protein (TIGR03806 family)</fullName>
    </submittedName>
</protein>
<dbReference type="Proteomes" id="UP000557392">
    <property type="component" value="Unassembled WGS sequence"/>
</dbReference>
<dbReference type="AlphaFoldDB" id="A0A7W6JU91"/>
<gene>
    <name evidence="2" type="ORF">GGR46_003167</name>
</gene>